<dbReference type="PATRIC" id="fig|1348663.4.peg.2576"/>
<name>A0A066Z521_9ACTN</name>
<dbReference type="EMBL" id="JNBY01000083">
    <property type="protein sequence ID" value="KDN85441.1"/>
    <property type="molecule type" value="Genomic_DNA"/>
</dbReference>
<comment type="caution">
    <text evidence="1">The sequence shown here is derived from an EMBL/GenBank/DDBJ whole genome shotgun (WGS) entry which is preliminary data.</text>
</comment>
<dbReference type="HOGENOM" id="CLU_952427_0_0_11"/>
<protein>
    <submittedName>
        <fullName evidence="1">Uncharacterized protein</fullName>
    </submittedName>
</protein>
<accession>A0A066Z521</accession>
<reference evidence="1 2" key="1">
    <citation type="submission" date="2014-05" db="EMBL/GenBank/DDBJ databases">
        <title>Draft Genome Sequence of Kitasatospora cheerisanensis KCTC 2395.</title>
        <authorList>
            <person name="Nam D.H."/>
        </authorList>
    </citation>
    <scope>NUCLEOTIDE SEQUENCE [LARGE SCALE GENOMIC DNA]</scope>
    <source>
        <strain evidence="1 2">KCTC 2395</strain>
    </source>
</reference>
<dbReference type="AlphaFoldDB" id="A0A066Z521"/>
<evidence type="ECO:0000313" key="2">
    <source>
        <dbReference type="Proteomes" id="UP000027178"/>
    </source>
</evidence>
<keyword evidence="2" id="KW-1185">Reference proteome</keyword>
<proteinExistence type="predicted"/>
<dbReference type="eggNOG" id="COG3595">
    <property type="taxonomic scope" value="Bacteria"/>
</dbReference>
<evidence type="ECO:0000313" key="1">
    <source>
        <dbReference type="EMBL" id="KDN85441.1"/>
    </source>
</evidence>
<dbReference type="Proteomes" id="UP000027178">
    <property type="component" value="Unassembled WGS sequence"/>
</dbReference>
<sequence>MALACVLGTSAAALGAGLAQRNMTEERTYFQAIDRLDIDSGPAQVTVRAGGTDRVVVSERFAWALRKPTVSQRIDAGTLSISIGCPEARMLFSCTVALDIQVPATTTIKSRNGSGRTEILDISGSTSAETGSGQIELTRVSGAVWAKGGSGQIIGTGLTSPEARLFSSSGQVTLQYDRPPTSVTARLASGNLVLQVPDDGSQYRLDLSSDGGRQEIDPSLQNAASPRLLDIVTASGTVTMGRRGLG</sequence>
<organism evidence="1 2">
    <name type="scientific">Kitasatospora cheerisanensis KCTC 2395</name>
    <dbReference type="NCBI Taxonomy" id="1348663"/>
    <lineage>
        <taxon>Bacteria</taxon>
        <taxon>Bacillati</taxon>
        <taxon>Actinomycetota</taxon>
        <taxon>Actinomycetes</taxon>
        <taxon>Kitasatosporales</taxon>
        <taxon>Streptomycetaceae</taxon>
        <taxon>Kitasatospora</taxon>
    </lineage>
</organism>
<gene>
    <name evidence="1" type="ORF">KCH_26720</name>
</gene>